<sequence length="245" mass="28171">MEKVQEEMKKEMKEEMKKGQEEMKEEMKKGQEEMRKELEMGREEIKNLIRAEKEEMRAHSKSQVEEMKEHVNRSKGKVEEDIQGVKTEIDEVQGTISVLQQRIIDLEIRPNNIPASPELMYSKPMVKSLTFDGQKSWTVFKTRFDVVSSMNGWTGSVKASELVESLRVSAAQVLHGIPSDKLMGLTTIEKTLGARFGDSHLAQCYRTELKTRRQKPGKRLQVLAADLERLMSLATPSALRMFRRA</sequence>
<feature type="domain" description="Brix" evidence="2">
    <location>
        <begin position="206"/>
        <end position="245"/>
    </location>
</feature>
<keyword evidence="4" id="KW-1185">Reference proteome</keyword>
<dbReference type="GO" id="GO:0006364">
    <property type="term" value="P:rRNA processing"/>
    <property type="evidence" value="ECO:0007669"/>
    <property type="project" value="InterPro"/>
</dbReference>
<protein>
    <recommendedName>
        <fullName evidence="2">Brix domain-containing protein</fullName>
    </recommendedName>
</protein>
<evidence type="ECO:0000259" key="2">
    <source>
        <dbReference type="PROSITE" id="PS50833"/>
    </source>
</evidence>
<proteinExistence type="predicted"/>
<evidence type="ECO:0000313" key="3">
    <source>
        <dbReference type="EMBL" id="GBM65615.1"/>
    </source>
</evidence>
<dbReference type="PROSITE" id="PS50833">
    <property type="entry name" value="BRIX"/>
    <property type="match status" value="1"/>
</dbReference>
<dbReference type="AlphaFoldDB" id="A0A4Y2HJU2"/>
<dbReference type="EMBL" id="BGPR01001986">
    <property type="protein sequence ID" value="GBM65615.1"/>
    <property type="molecule type" value="Genomic_DNA"/>
</dbReference>
<feature type="region of interest" description="Disordered" evidence="1">
    <location>
        <begin position="1"/>
        <end position="36"/>
    </location>
</feature>
<feature type="region of interest" description="Disordered" evidence="1">
    <location>
        <begin position="57"/>
        <end position="79"/>
    </location>
</feature>
<dbReference type="PANTHER" id="PTHR45823">
    <property type="entry name" value="T-SNARE COILED-COIL HOMOLOGY DOMAIN-CONTAINING PROTEIN"/>
    <property type="match status" value="1"/>
</dbReference>
<reference evidence="3 4" key="1">
    <citation type="journal article" date="2019" name="Sci. Rep.">
        <title>Orb-weaving spider Araneus ventricosus genome elucidates the spidroin gene catalogue.</title>
        <authorList>
            <person name="Kono N."/>
            <person name="Nakamura H."/>
            <person name="Ohtoshi R."/>
            <person name="Moran D.A.P."/>
            <person name="Shinohara A."/>
            <person name="Yoshida Y."/>
            <person name="Fujiwara M."/>
            <person name="Mori M."/>
            <person name="Tomita M."/>
            <person name="Arakawa K."/>
        </authorList>
    </citation>
    <scope>NUCLEOTIDE SEQUENCE [LARGE SCALE GENOMIC DNA]</scope>
</reference>
<name>A0A4Y2HJU2_ARAVE</name>
<organism evidence="3 4">
    <name type="scientific">Araneus ventricosus</name>
    <name type="common">Orbweaver spider</name>
    <name type="synonym">Epeira ventricosa</name>
    <dbReference type="NCBI Taxonomy" id="182803"/>
    <lineage>
        <taxon>Eukaryota</taxon>
        <taxon>Metazoa</taxon>
        <taxon>Ecdysozoa</taxon>
        <taxon>Arthropoda</taxon>
        <taxon>Chelicerata</taxon>
        <taxon>Arachnida</taxon>
        <taxon>Araneae</taxon>
        <taxon>Araneomorphae</taxon>
        <taxon>Entelegynae</taxon>
        <taxon>Araneoidea</taxon>
        <taxon>Araneidae</taxon>
        <taxon>Araneus</taxon>
    </lineage>
</organism>
<comment type="caution">
    <text evidence="3">The sequence shown here is derived from an EMBL/GenBank/DDBJ whole genome shotgun (WGS) entry which is preliminary data.</text>
</comment>
<evidence type="ECO:0000256" key="1">
    <source>
        <dbReference type="SAM" id="MobiDB-lite"/>
    </source>
</evidence>
<dbReference type="InterPro" id="IPR007109">
    <property type="entry name" value="Brix"/>
</dbReference>
<dbReference type="SUPFAM" id="SSF58113">
    <property type="entry name" value="Apolipoprotein A-I"/>
    <property type="match status" value="1"/>
</dbReference>
<dbReference type="GO" id="GO:0019843">
    <property type="term" value="F:rRNA binding"/>
    <property type="evidence" value="ECO:0007669"/>
    <property type="project" value="InterPro"/>
</dbReference>
<dbReference type="OrthoDB" id="6078991at2759"/>
<evidence type="ECO:0000313" key="4">
    <source>
        <dbReference type="Proteomes" id="UP000499080"/>
    </source>
</evidence>
<dbReference type="PANTHER" id="PTHR45823:SF1">
    <property type="entry name" value="T-SNARE COILED-COIL HOMOLOGY DOMAIN-CONTAINING PROTEIN"/>
    <property type="match status" value="1"/>
</dbReference>
<accession>A0A4Y2HJU2</accession>
<dbReference type="Proteomes" id="UP000499080">
    <property type="component" value="Unassembled WGS sequence"/>
</dbReference>
<gene>
    <name evidence="3" type="ORF">AVEN_164722_1</name>
</gene>